<dbReference type="GO" id="GO:0006508">
    <property type="term" value="P:proteolysis"/>
    <property type="evidence" value="ECO:0007669"/>
    <property type="project" value="InterPro"/>
</dbReference>
<dbReference type="AlphaFoldDB" id="A0A2P8IGX0"/>
<reference evidence="2 3" key="1">
    <citation type="submission" date="2018-03" db="EMBL/GenBank/DDBJ databases">
        <title>Genomic Encyclopedia of Type Strains, Phase III (KMG-III): the genomes of soil and plant-associated and newly described type strains.</title>
        <authorList>
            <person name="Whitman W."/>
        </authorList>
    </citation>
    <scope>NUCLEOTIDE SEQUENCE [LARGE SCALE GENOMIC DNA]</scope>
    <source>
        <strain evidence="2 3">CGMCC 4.7097</strain>
    </source>
</reference>
<dbReference type="InterPro" id="IPR029045">
    <property type="entry name" value="ClpP/crotonase-like_dom_sf"/>
</dbReference>
<sequence length="321" mass="34236">MDTAAIIDRTRELLAEHYVFPDVARELDALLAARLAAGAYGVTTPEELGALVTADLQSVNGDRHLRLKFHSDQVPDGDDSAVMQQVARSFELSLGGVPHLRRLAGGVVHLELAPSLFPVEWAAEGITAAFTLASRGDALIIDLRANTGGDPETVALVCSHLLDEPTHLNTMYDRAGEVSRQFWSQSHVPGRRFGGAKPVYVLTSGTTFSGAEELAYDLQQLGRATVVGERTGGGAHPRRGFTVHPHLEATIPTARAVNPVSGTNWELVGVAPDITVPAADALDRAHHEALAELDRRGGDSPVLAEVRAALRAGRSVVEPVR</sequence>
<dbReference type="RefSeq" id="WP_106614590.1">
    <property type="nucleotide sequence ID" value="NZ_PYAX01000002.1"/>
</dbReference>
<dbReference type="SMART" id="SM00245">
    <property type="entry name" value="TSPc"/>
    <property type="match status" value="1"/>
</dbReference>
<keyword evidence="3" id="KW-1185">Reference proteome</keyword>
<accession>A0A2P8IGX0</accession>
<dbReference type="Proteomes" id="UP000241118">
    <property type="component" value="Unassembled WGS sequence"/>
</dbReference>
<dbReference type="SUPFAM" id="SSF52096">
    <property type="entry name" value="ClpP/crotonase"/>
    <property type="match status" value="1"/>
</dbReference>
<evidence type="ECO:0000313" key="2">
    <source>
        <dbReference type="EMBL" id="PSL57706.1"/>
    </source>
</evidence>
<comment type="caution">
    <text evidence="2">The sequence shown here is derived from an EMBL/GenBank/DDBJ whole genome shotgun (WGS) entry which is preliminary data.</text>
</comment>
<evidence type="ECO:0000259" key="1">
    <source>
        <dbReference type="SMART" id="SM00245"/>
    </source>
</evidence>
<proteinExistence type="predicted"/>
<gene>
    <name evidence="2" type="ORF">B0I31_102685</name>
</gene>
<dbReference type="PANTHER" id="PTHR11261">
    <property type="entry name" value="INTERPHOTORECEPTOR RETINOID-BINDING PROTEIN"/>
    <property type="match status" value="1"/>
</dbReference>
<dbReference type="OrthoDB" id="6397760at2"/>
<dbReference type="PANTHER" id="PTHR11261:SF3">
    <property type="entry name" value="RETINOL-BINDING PROTEIN 3"/>
    <property type="match status" value="1"/>
</dbReference>
<dbReference type="Pfam" id="PF03572">
    <property type="entry name" value="Peptidase_S41"/>
    <property type="match status" value="1"/>
</dbReference>
<feature type="domain" description="Tail specific protease" evidence="1">
    <location>
        <begin position="79"/>
        <end position="277"/>
    </location>
</feature>
<protein>
    <submittedName>
        <fullName evidence="2">Peptidase S41-like protein</fullName>
    </submittedName>
</protein>
<dbReference type="GO" id="GO:0008236">
    <property type="term" value="F:serine-type peptidase activity"/>
    <property type="evidence" value="ECO:0007669"/>
    <property type="project" value="InterPro"/>
</dbReference>
<organism evidence="2 3">
    <name type="scientific">Saccharothrix carnea</name>
    <dbReference type="NCBI Taxonomy" id="1280637"/>
    <lineage>
        <taxon>Bacteria</taxon>
        <taxon>Bacillati</taxon>
        <taxon>Actinomycetota</taxon>
        <taxon>Actinomycetes</taxon>
        <taxon>Pseudonocardiales</taxon>
        <taxon>Pseudonocardiaceae</taxon>
        <taxon>Saccharothrix</taxon>
    </lineage>
</organism>
<dbReference type="EMBL" id="PYAX01000002">
    <property type="protein sequence ID" value="PSL57706.1"/>
    <property type="molecule type" value="Genomic_DNA"/>
</dbReference>
<name>A0A2P8IGX0_SACCR</name>
<evidence type="ECO:0000313" key="3">
    <source>
        <dbReference type="Proteomes" id="UP000241118"/>
    </source>
</evidence>
<dbReference type="Pfam" id="PF11918">
    <property type="entry name" value="Peptidase_S41_N"/>
    <property type="match status" value="1"/>
</dbReference>
<dbReference type="Gene3D" id="3.90.226.10">
    <property type="entry name" value="2-enoyl-CoA Hydratase, Chain A, domain 1"/>
    <property type="match status" value="1"/>
</dbReference>
<dbReference type="Gene3D" id="3.30.750.44">
    <property type="match status" value="1"/>
</dbReference>
<dbReference type="CDD" id="cd07563">
    <property type="entry name" value="Peptidase_S41_IRBP"/>
    <property type="match status" value="1"/>
</dbReference>
<dbReference type="InterPro" id="IPR005151">
    <property type="entry name" value="Tail-specific_protease"/>
</dbReference>